<dbReference type="EMBL" id="LT853695">
    <property type="protein sequence ID" value="SMQ50428.1"/>
    <property type="molecule type" value="Genomic_DNA"/>
</dbReference>
<dbReference type="Proteomes" id="UP000215127">
    <property type="component" value="Chromosome 4"/>
</dbReference>
<feature type="region of interest" description="Disordered" evidence="1">
    <location>
        <begin position="22"/>
        <end position="43"/>
    </location>
</feature>
<evidence type="ECO:0008006" key="4">
    <source>
        <dbReference type="Google" id="ProtNLM"/>
    </source>
</evidence>
<proteinExistence type="predicted"/>
<evidence type="ECO:0000313" key="2">
    <source>
        <dbReference type="EMBL" id="SMQ50428.1"/>
    </source>
</evidence>
<evidence type="ECO:0000256" key="1">
    <source>
        <dbReference type="SAM" id="MobiDB-lite"/>
    </source>
</evidence>
<feature type="compositionally biased region" description="Pro residues" evidence="1">
    <location>
        <begin position="27"/>
        <end position="43"/>
    </location>
</feature>
<reference evidence="2 3" key="1">
    <citation type="submission" date="2016-06" db="EMBL/GenBank/DDBJ databases">
        <authorList>
            <person name="Kjaerup R.B."/>
            <person name="Dalgaard T.S."/>
            <person name="Juul-Madsen H.R."/>
        </authorList>
    </citation>
    <scope>NUCLEOTIDE SEQUENCE [LARGE SCALE GENOMIC DNA]</scope>
</reference>
<dbReference type="AlphaFoldDB" id="A0A1X7RSP0"/>
<protein>
    <recommendedName>
        <fullName evidence="4">F-box domain-containing protein</fullName>
    </recommendedName>
</protein>
<accession>A0A1X7RSP0</accession>
<evidence type="ECO:0000313" key="3">
    <source>
        <dbReference type="Proteomes" id="UP000215127"/>
    </source>
</evidence>
<gene>
    <name evidence="2" type="ORF">ZT3D7_G5581</name>
</gene>
<organism evidence="2 3">
    <name type="scientific">Zymoseptoria tritici (strain ST99CH_3D7)</name>
    <dbReference type="NCBI Taxonomy" id="1276538"/>
    <lineage>
        <taxon>Eukaryota</taxon>
        <taxon>Fungi</taxon>
        <taxon>Dikarya</taxon>
        <taxon>Ascomycota</taxon>
        <taxon>Pezizomycotina</taxon>
        <taxon>Dothideomycetes</taxon>
        <taxon>Dothideomycetidae</taxon>
        <taxon>Mycosphaerellales</taxon>
        <taxon>Mycosphaerellaceae</taxon>
        <taxon>Zymoseptoria</taxon>
    </lineage>
</organism>
<name>A0A1X7RSP0_ZYMT9</name>
<sequence length="301" mass="35553">MPEASRSCDSCHDALTGIDSSEYYRIPPKPNHPRPTIPPIPHEFPPDHPLLTKAVIAHPNCHLLDLPLELRQKIHDRILAQDITVDLRLPKTKHTSPCSSWIQTCSQLYQECAEAYYRNLRFVIWAPVFPFPPNNDFVLAKRLRAIGAEFLEQQRRRPHMTPRRLWIVWGLIGDIRDNEHEDRNNRWIEARDLIWDYFYWAHHYIPNVRLMVVYEWFMADGRRAIFCDDTRERQLWQCAKYRDGGDVSETTSAERESMELWNRQLGQWSHGQSQSTRVQRLWERGMPLFPLEHPAGQGGDE</sequence>
<keyword evidence="3" id="KW-1185">Reference proteome</keyword>